<feature type="coiled-coil region" evidence="1">
    <location>
        <begin position="20"/>
        <end position="82"/>
    </location>
</feature>
<dbReference type="OrthoDB" id="6262at2157"/>
<dbReference type="SMART" id="SM00155">
    <property type="entry name" value="PLDc"/>
    <property type="match status" value="1"/>
</dbReference>
<proteinExistence type="predicted"/>
<dbReference type="Proteomes" id="UP000094707">
    <property type="component" value="Chromosome I"/>
</dbReference>
<sequence>MEVSKEKMDLIEKIRNYRGYREVQETLEFENKALTQENEELKQAFKDLKTEHINQEKLLKDVADLKKDRESLKKAIEDEKNKFNFLVTTPDSTSTVYGEIRNSLSKAKKEVLVCSPWITYLVEEFQGFQGRVDLKVVTNFRKEDIENKITDPDKLRVLRGLGAEVRYNNDVHAKILVIDSRVAIISSANLTKKGLRVNYEAGVKINDHNSVGMAKEFFKGIWDNSSPLTEDMIENLGDN</sequence>
<dbReference type="InterPro" id="IPR001736">
    <property type="entry name" value="PLipase_D/transphosphatidylase"/>
</dbReference>
<dbReference type="Gene3D" id="3.30.870.10">
    <property type="entry name" value="Endonuclease Chain A"/>
    <property type="match status" value="1"/>
</dbReference>
<accession>A0A1D3L1H0</accession>
<dbReference type="EMBL" id="LT607756">
    <property type="protein sequence ID" value="SCG85403.1"/>
    <property type="molecule type" value="Genomic_DNA"/>
</dbReference>
<name>A0A1D3L1H0_9EURY</name>
<protein>
    <recommendedName>
        <fullName evidence="2">PLD phosphodiesterase domain-containing protein</fullName>
    </recommendedName>
</protein>
<dbReference type="AlphaFoldDB" id="A0A1D3L1H0"/>
<dbReference type="SUPFAM" id="SSF56024">
    <property type="entry name" value="Phospholipase D/nuclease"/>
    <property type="match status" value="1"/>
</dbReference>
<dbReference type="STRING" id="118062.MCBB_0838"/>
<organism evidence="3 4">
    <name type="scientific">Methanobacterium congolense</name>
    <dbReference type="NCBI Taxonomy" id="118062"/>
    <lineage>
        <taxon>Archaea</taxon>
        <taxon>Methanobacteriati</taxon>
        <taxon>Methanobacteriota</taxon>
        <taxon>Methanomada group</taxon>
        <taxon>Methanobacteria</taxon>
        <taxon>Methanobacteriales</taxon>
        <taxon>Methanobacteriaceae</taxon>
        <taxon>Methanobacterium</taxon>
    </lineage>
</organism>
<dbReference type="InterPro" id="IPR025202">
    <property type="entry name" value="PLD-like_dom"/>
</dbReference>
<dbReference type="PROSITE" id="PS50035">
    <property type="entry name" value="PLD"/>
    <property type="match status" value="1"/>
</dbReference>
<gene>
    <name evidence="3" type="ORF">MCBB_0838</name>
</gene>
<evidence type="ECO:0000313" key="4">
    <source>
        <dbReference type="Proteomes" id="UP000094707"/>
    </source>
</evidence>
<feature type="domain" description="PLD phosphodiesterase" evidence="2">
    <location>
        <begin position="167"/>
        <end position="194"/>
    </location>
</feature>
<evidence type="ECO:0000259" key="2">
    <source>
        <dbReference type="PROSITE" id="PS50035"/>
    </source>
</evidence>
<reference evidence="3 4" key="1">
    <citation type="submission" date="2016-08" db="EMBL/GenBank/DDBJ databases">
        <authorList>
            <person name="Seilhamer J.J."/>
        </authorList>
    </citation>
    <scope>NUCLEOTIDE SEQUENCE [LARGE SCALE GENOMIC DNA]</scope>
    <source>
        <strain evidence="3">Buetzberg</strain>
    </source>
</reference>
<evidence type="ECO:0000313" key="3">
    <source>
        <dbReference type="EMBL" id="SCG85403.1"/>
    </source>
</evidence>
<keyword evidence="4" id="KW-1185">Reference proteome</keyword>
<dbReference type="RefSeq" id="WP_071906574.1">
    <property type="nucleotide sequence ID" value="NZ_LT607756.1"/>
</dbReference>
<keyword evidence="1" id="KW-0175">Coiled coil</keyword>
<dbReference type="GeneID" id="30411688"/>
<evidence type="ECO:0000256" key="1">
    <source>
        <dbReference type="SAM" id="Coils"/>
    </source>
</evidence>
<dbReference type="Pfam" id="PF13091">
    <property type="entry name" value="PLDc_2"/>
    <property type="match status" value="1"/>
</dbReference>
<dbReference type="GO" id="GO:0003824">
    <property type="term" value="F:catalytic activity"/>
    <property type="evidence" value="ECO:0007669"/>
    <property type="project" value="InterPro"/>
</dbReference>
<dbReference type="KEGG" id="mcub:MCBB_0838"/>